<accession>A0A369JDS9</accession>
<dbReference type="SMART" id="SM01388">
    <property type="entry name" value="Mob1_phocein"/>
    <property type="match status" value="1"/>
</dbReference>
<dbReference type="FunCoup" id="A0A369JDS9">
    <property type="interactions" value="106"/>
</dbReference>
<evidence type="ECO:0000313" key="3">
    <source>
        <dbReference type="EMBL" id="RDB17863.1"/>
    </source>
</evidence>
<sequence length="268" mass="30308">MSFFGSVSHLLFECRSHGLDLWIYMYCDRRNRAPRAKRSPTPTGTLSRKESMGPLSDPPSPGGTGAKPLYLSSPFADTALVKGNFKTIVMLPKYVDIMEWVAVNIFDFYTNLNEFYGVITECCTQHTCPTMSGGPTLNYHWTNQGGKQVSLSAPTYIDSVMSSIQNLLDDENVFPTKSNQTFHPSFPATIKHVYRQLLRVFAHIYHAHYPQILHLRSEPHFNSLFAHFLAFGREYELLEVRDIKGDPSAPVGVGLLWERWKDAGILEG</sequence>
<dbReference type="Gene3D" id="1.20.140.30">
    <property type="entry name" value="MOB kinase activator"/>
    <property type="match status" value="1"/>
</dbReference>
<gene>
    <name evidence="3" type="primary">mob2_0</name>
    <name evidence="3" type="ORF">Hypma_000969</name>
</gene>
<dbReference type="PANTHER" id="PTHR22599">
    <property type="entry name" value="MPS ONE BINDER KINASE ACTIVATOR-LIKE MOB"/>
    <property type="match status" value="1"/>
</dbReference>
<feature type="binding site" evidence="1">
    <location>
        <position position="208"/>
    </location>
    <ligand>
        <name>Zn(2+)</name>
        <dbReference type="ChEBI" id="CHEBI:29105"/>
    </ligand>
</feature>
<keyword evidence="1" id="KW-0862">Zinc</keyword>
<reference evidence="3" key="1">
    <citation type="submission" date="2018-04" db="EMBL/GenBank/DDBJ databases">
        <title>Whole genome sequencing of Hypsizygus marmoreus.</title>
        <authorList>
            <person name="Choi I.-G."/>
            <person name="Min B."/>
            <person name="Kim J.-G."/>
            <person name="Kim S."/>
            <person name="Oh Y.-L."/>
            <person name="Kong W.-S."/>
            <person name="Park H."/>
            <person name="Jeong J."/>
            <person name="Song E.-S."/>
        </authorList>
    </citation>
    <scope>NUCLEOTIDE SEQUENCE [LARGE SCALE GENOMIC DNA]</scope>
    <source>
        <strain evidence="3">51987-8</strain>
    </source>
</reference>
<name>A0A369JDS9_HYPMA</name>
<dbReference type="AlphaFoldDB" id="A0A369JDS9"/>
<feature type="region of interest" description="Disordered" evidence="2">
    <location>
        <begin position="34"/>
        <end position="63"/>
    </location>
</feature>
<keyword evidence="4" id="KW-1185">Reference proteome</keyword>
<feature type="binding site" evidence="1">
    <location>
        <position position="203"/>
    </location>
    <ligand>
        <name>Zn(2+)</name>
        <dbReference type="ChEBI" id="CHEBI:29105"/>
    </ligand>
</feature>
<dbReference type="SUPFAM" id="SSF101152">
    <property type="entry name" value="Mob1/phocein"/>
    <property type="match status" value="1"/>
</dbReference>
<feature type="binding site" evidence="1">
    <location>
        <position position="128"/>
    </location>
    <ligand>
        <name>Zn(2+)</name>
        <dbReference type="ChEBI" id="CHEBI:29105"/>
    </ligand>
</feature>
<dbReference type="Proteomes" id="UP000076154">
    <property type="component" value="Unassembled WGS sequence"/>
</dbReference>
<dbReference type="InterPro" id="IPR036703">
    <property type="entry name" value="MOB_kinase_act_sf"/>
</dbReference>
<keyword evidence="1" id="KW-0479">Metal-binding</keyword>
<proteinExistence type="predicted"/>
<dbReference type="Pfam" id="PF03637">
    <property type="entry name" value="Mob1_phocein"/>
    <property type="match status" value="1"/>
</dbReference>
<dbReference type="InterPro" id="IPR005301">
    <property type="entry name" value="MOB_kinase_act_fam"/>
</dbReference>
<evidence type="ECO:0000313" key="4">
    <source>
        <dbReference type="Proteomes" id="UP000076154"/>
    </source>
</evidence>
<dbReference type="InParanoid" id="A0A369JDS9"/>
<dbReference type="STRING" id="39966.A0A369JDS9"/>
<organism evidence="3 4">
    <name type="scientific">Hypsizygus marmoreus</name>
    <name type="common">White beech mushroom</name>
    <name type="synonym">Agaricus marmoreus</name>
    <dbReference type="NCBI Taxonomy" id="39966"/>
    <lineage>
        <taxon>Eukaryota</taxon>
        <taxon>Fungi</taxon>
        <taxon>Dikarya</taxon>
        <taxon>Basidiomycota</taxon>
        <taxon>Agaricomycotina</taxon>
        <taxon>Agaricomycetes</taxon>
        <taxon>Agaricomycetidae</taxon>
        <taxon>Agaricales</taxon>
        <taxon>Tricholomatineae</taxon>
        <taxon>Lyophyllaceae</taxon>
        <taxon>Hypsizygus</taxon>
    </lineage>
</organism>
<evidence type="ECO:0000256" key="2">
    <source>
        <dbReference type="SAM" id="MobiDB-lite"/>
    </source>
</evidence>
<protein>
    <submittedName>
        <fullName evidence="3">Maintenance of ploidy protein mob2</fullName>
    </submittedName>
</protein>
<dbReference type="OrthoDB" id="8170117at2759"/>
<feature type="binding site" evidence="1">
    <location>
        <position position="123"/>
    </location>
    <ligand>
        <name>Zn(2+)</name>
        <dbReference type="ChEBI" id="CHEBI:29105"/>
    </ligand>
</feature>
<comment type="caution">
    <text evidence="3">The sequence shown here is derived from an EMBL/GenBank/DDBJ whole genome shotgun (WGS) entry which is preliminary data.</text>
</comment>
<dbReference type="EMBL" id="LUEZ02000107">
    <property type="protein sequence ID" value="RDB17863.1"/>
    <property type="molecule type" value="Genomic_DNA"/>
</dbReference>
<evidence type="ECO:0000256" key="1">
    <source>
        <dbReference type="PIRSR" id="PIRSR605301-1"/>
    </source>
</evidence>